<dbReference type="InterPro" id="IPR010918">
    <property type="entry name" value="PurM-like_C_dom"/>
</dbReference>
<keyword evidence="9" id="KW-1185">Reference proteome</keyword>
<dbReference type="GO" id="GO:0004756">
    <property type="term" value="F:selenide, water dikinase activity"/>
    <property type="evidence" value="ECO:0007669"/>
    <property type="project" value="TreeGrafter"/>
</dbReference>
<name>A0A6E8W2G9_ANOCL</name>
<dbReference type="VEuPathDB" id="VectorBase:ACON2_039356"/>
<dbReference type="Gene3D" id="3.90.650.10">
    <property type="entry name" value="PurM-like C-terminal domain"/>
    <property type="match status" value="1"/>
</dbReference>
<proteinExistence type="predicted"/>
<dbReference type="InterPro" id="IPR036921">
    <property type="entry name" value="PurM-like_N_sf"/>
</dbReference>
<evidence type="ECO:0000256" key="3">
    <source>
        <dbReference type="ARBA" id="ARBA00022777"/>
    </source>
</evidence>
<accession>A0A6E8W2G9</accession>
<dbReference type="Proteomes" id="UP001105220">
    <property type="component" value="Unplaced"/>
</dbReference>
<dbReference type="NCBIfam" id="TIGR00476">
    <property type="entry name" value="selD"/>
    <property type="match status" value="1"/>
</dbReference>
<evidence type="ECO:0000256" key="5">
    <source>
        <dbReference type="ARBA" id="ARBA00023266"/>
    </source>
</evidence>
<sequence>MFKPESYGLSPDFRLTKFSTLRGGSKVPQDVLNRLLAGVYGEQLGDKDGKGPNKEEGVGIGLDSSVIALKRDLFLVQSVDFFYPLIDDPFMLGKIALANVVSDVFAVGATEIDQIKLIVTAPTEFTEQEREVVVPMVMQGFLEAAKACNAPVQIGSIAENPWCVIGGAASAVCHRSELIMPYNAQPGDALVLTKPLGTQLATNAYIWMGEQHSDSWARLRERFTVADIEQTYRIALESMSRLNKTGAELMKKYGAHAATDVTGFGLYGHAENLASHQTADVDFHLDTLPIIKNVREMADTLGRGAKLLAGKAVETSGGLLICLPREAAAGFCEEYRRCTEREAWIVGRVEKGARGVKMDPNLNILSVE</sequence>
<protein>
    <recommendedName>
        <fullName evidence="10">PurM-like C-terminal domain-containing protein</fullName>
    </recommendedName>
</protein>
<dbReference type="GO" id="GO:0016260">
    <property type="term" value="P:selenocysteine biosynthetic process"/>
    <property type="evidence" value="ECO:0007669"/>
    <property type="project" value="TreeGrafter"/>
</dbReference>
<evidence type="ECO:0000313" key="9">
    <source>
        <dbReference type="Proteomes" id="UP001105220"/>
    </source>
</evidence>
<dbReference type="Pfam" id="PF00586">
    <property type="entry name" value="AIRS"/>
    <property type="match status" value="1"/>
</dbReference>
<keyword evidence="4" id="KW-0067">ATP-binding</keyword>
<dbReference type="InterPro" id="IPR036676">
    <property type="entry name" value="PurM-like_C_sf"/>
</dbReference>
<keyword evidence="5" id="KW-0711">Selenium</keyword>
<evidence type="ECO:0000256" key="1">
    <source>
        <dbReference type="ARBA" id="ARBA00022679"/>
    </source>
</evidence>
<dbReference type="EnsemblMetazoa" id="ACON011375-RA">
    <property type="protein sequence ID" value="ACON011375-PA"/>
    <property type="gene ID" value="ACON011375"/>
</dbReference>
<dbReference type="PANTHER" id="PTHR10256">
    <property type="entry name" value="SELENIDE, WATER DIKINASE"/>
    <property type="match status" value="1"/>
</dbReference>
<dbReference type="PIRSF" id="PIRSF036407">
    <property type="entry name" value="Selenphspht_syn"/>
    <property type="match status" value="1"/>
</dbReference>
<dbReference type="GO" id="GO:0005737">
    <property type="term" value="C:cytoplasm"/>
    <property type="evidence" value="ECO:0007669"/>
    <property type="project" value="TreeGrafter"/>
</dbReference>
<keyword evidence="1" id="KW-0808">Transferase</keyword>
<dbReference type="CDD" id="cd02195">
    <property type="entry name" value="SelD"/>
    <property type="match status" value="1"/>
</dbReference>
<dbReference type="Gene3D" id="3.30.1330.10">
    <property type="entry name" value="PurM-like, N-terminal domain"/>
    <property type="match status" value="1"/>
</dbReference>
<dbReference type="InterPro" id="IPR004536">
    <property type="entry name" value="SPS/SelD"/>
</dbReference>
<dbReference type="VEuPathDB" id="VectorBase:ACON011375"/>
<evidence type="ECO:0000256" key="2">
    <source>
        <dbReference type="ARBA" id="ARBA00022741"/>
    </source>
</evidence>
<keyword evidence="3" id="KW-0418">Kinase</keyword>
<reference evidence="8" key="2">
    <citation type="submission" date="2020-05" db="UniProtKB">
        <authorList>
            <consortium name="EnsemblMetazoa"/>
        </authorList>
    </citation>
    <scope>IDENTIFICATION</scope>
    <source>
        <strain evidence="8">Ngousso</strain>
    </source>
</reference>
<evidence type="ECO:0000259" key="7">
    <source>
        <dbReference type="Pfam" id="PF02769"/>
    </source>
</evidence>
<dbReference type="VEuPathDB" id="VectorBase:ACMO_003884"/>
<dbReference type="SUPFAM" id="SSF55326">
    <property type="entry name" value="PurM N-terminal domain-like"/>
    <property type="match status" value="1"/>
</dbReference>
<keyword evidence="2" id="KW-0547">Nucleotide-binding</keyword>
<dbReference type="AlphaFoldDB" id="A0A6E8W2G9"/>
<organism evidence="8 9">
    <name type="scientific">Anopheles coluzzii</name>
    <name type="common">African malaria mosquito</name>
    <dbReference type="NCBI Taxonomy" id="1518534"/>
    <lineage>
        <taxon>Eukaryota</taxon>
        <taxon>Metazoa</taxon>
        <taxon>Ecdysozoa</taxon>
        <taxon>Arthropoda</taxon>
        <taxon>Hexapoda</taxon>
        <taxon>Insecta</taxon>
        <taxon>Pterygota</taxon>
        <taxon>Neoptera</taxon>
        <taxon>Endopterygota</taxon>
        <taxon>Diptera</taxon>
        <taxon>Nematocera</taxon>
        <taxon>Culicoidea</taxon>
        <taxon>Culicidae</taxon>
        <taxon>Anophelinae</taxon>
        <taxon>Anopheles</taxon>
    </lineage>
</organism>
<dbReference type="SUPFAM" id="SSF56042">
    <property type="entry name" value="PurM C-terminal domain-like"/>
    <property type="match status" value="1"/>
</dbReference>
<feature type="domain" description="PurM-like C-terminal" evidence="7">
    <location>
        <begin position="185"/>
        <end position="355"/>
    </location>
</feature>
<dbReference type="InterPro" id="IPR016188">
    <property type="entry name" value="PurM-like_N"/>
</dbReference>
<dbReference type="FunFam" id="3.90.650.10:FF:000010">
    <property type="entry name" value="Selenide, water dikinase"/>
    <property type="match status" value="1"/>
</dbReference>
<evidence type="ECO:0000259" key="6">
    <source>
        <dbReference type="Pfam" id="PF00586"/>
    </source>
</evidence>
<evidence type="ECO:0008006" key="10">
    <source>
        <dbReference type="Google" id="ProtNLM"/>
    </source>
</evidence>
<evidence type="ECO:0000313" key="8">
    <source>
        <dbReference type="EnsemblMetazoa" id="ACON011375-PA"/>
    </source>
</evidence>
<feature type="domain" description="PurM-like N-terminal" evidence="6">
    <location>
        <begin position="63"/>
        <end position="168"/>
    </location>
</feature>
<evidence type="ECO:0000256" key="4">
    <source>
        <dbReference type="ARBA" id="ARBA00022840"/>
    </source>
</evidence>
<dbReference type="PANTHER" id="PTHR10256:SF0">
    <property type="entry name" value="INACTIVE SELENIDE, WATER DIKINASE-LIKE PROTEIN-RELATED"/>
    <property type="match status" value="1"/>
</dbReference>
<dbReference type="GO" id="GO:0005524">
    <property type="term" value="F:ATP binding"/>
    <property type="evidence" value="ECO:0007669"/>
    <property type="project" value="UniProtKB-KW"/>
</dbReference>
<dbReference type="Pfam" id="PF02769">
    <property type="entry name" value="AIRS_C"/>
    <property type="match status" value="1"/>
</dbReference>
<reference key="1">
    <citation type="journal article" date="2019" name="Genes (Basel)">
        <title>A High-Quality De novo Genome Assembly from a Single Mosquito Using PacBio Sequencing.</title>
        <authorList>
            <person name="Kingan S.B."/>
            <person name="Heaton H."/>
            <person name="Cudini J."/>
            <person name="Lambert C.C."/>
            <person name="Baybayan P."/>
            <person name="Galvin B.D."/>
            <person name="Durbin R."/>
            <person name="Korlach J."/>
            <person name="Lawniczak M.K.N."/>
        </authorList>
    </citation>
    <scope>NUCLEOTIDE SEQUENCE [LARGE SCALE GENOMIC DNA]</scope>
    <source>
        <strain>Mali-NIH</strain>
    </source>
</reference>